<keyword evidence="3 8" id="KW-0375">Hydrogen ion transport</keyword>
<comment type="caution">
    <text evidence="9">The sequence shown here is derived from an EMBL/GenBank/DDBJ whole genome shotgun (WGS) entry which is preliminary data.</text>
</comment>
<dbReference type="AlphaFoldDB" id="A0A6L9Y8H1"/>
<comment type="similarity">
    <text evidence="8">Belongs to the ATPase delta chain family.</text>
</comment>
<keyword evidence="10" id="KW-1185">Reference proteome</keyword>
<dbReference type="RefSeq" id="WP_163764551.1">
    <property type="nucleotide sequence ID" value="NZ_JAAGYR010000012.1"/>
</dbReference>
<dbReference type="GO" id="GO:0045259">
    <property type="term" value="C:proton-transporting ATP synthase complex"/>
    <property type="evidence" value="ECO:0007669"/>
    <property type="project" value="UniProtKB-KW"/>
</dbReference>
<evidence type="ECO:0000256" key="4">
    <source>
        <dbReference type="ARBA" id="ARBA00023065"/>
    </source>
</evidence>
<keyword evidence="7 8" id="KW-0066">ATP synthesis</keyword>
<evidence type="ECO:0000313" key="10">
    <source>
        <dbReference type="Proteomes" id="UP000477651"/>
    </source>
</evidence>
<evidence type="ECO:0000256" key="2">
    <source>
        <dbReference type="ARBA" id="ARBA00022448"/>
    </source>
</evidence>
<evidence type="ECO:0000256" key="7">
    <source>
        <dbReference type="ARBA" id="ARBA00023310"/>
    </source>
</evidence>
<protein>
    <recommendedName>
        <fullName evidence="8">ATP synthase subunit delta</fullName>
    </recommendedName>
    <alternativeName>
        <fullName evidence="8">ATP synthase F(1) sector subunit delta</fullName>
    </alternativeName>
    <alternativeName>
        <fullName evidence="8">F-type ATPase subunit delta</fullName>
        <shortName evidence="8">F-ATPase subunit delta</shortName>
    </alternativeName>
</protein>
<dbReference type="NCBIfam" id="NF004402">
    <property type="entry name" value="PRK05758.2-2"/>
    <property type="match status" value="1"/>
</dbReference>
<accession>A0A6L9Y8H1</accession>
<dbReference type="HAMAP" id="MF_01416">
    <property type="entry name" value="ATP_synth_delta_bact"/>
    <property type="match status" value="1"/>
</dbReference>
<gene>
    <name evidence="8" type="primary">atpH</name>
    <name evidence="9" type="ORF">F9B74_06810</name>
</gene>
<dbReference type="InterPro" id="IPR000711">
    <property type="entry name" value="ATPase_OSCP/dsu"/>
</dbReference>
<dbReference type="Pfam" id="PF00213">
    <property type="entry name" value="OSCP"/>
    <property type="match status" value="1"/>
</dbReference>
<dbReference type="GO" id="GO:0046933">
    <property type="term" value="F:proton-transporting ATP synthase activity, rotational mechanism"/>
    <property type="evidence" value="ECO:0007669"/>
    <property type="project" value="UniProtKB-UniRule"/>
</dbReference>
<name>A0A6L9Y8H1_9BURK</name>
<reference evidence="9 10" key="1">
    <citation type="submission" date="2020-02" db="EMBL/GenBank/DDBJ databases">
        <title>Pelistega sp. NLN82 were isolated from wild rodents of the Hainan Island.</title>
        <authorList>
            <person name="Niu N."/>
            <person name="Zhou J."/>
        </authorList>
    </citation>
    <scope>NUCLEOTIDE SEQUENCE [LARGE SCALE GENOMIC DNA]</scope>
    <source>
        <strain evidence="9 10">NLN82</strain>
    </source>
</reference>
<keyword evidence="4 8" id="KW-0406">Ion transport</keyword>
<evidence type="ECO:0000256" key="3">
    <source>
        <dbReference type="ARBA" id="ARBA00022781"/>
    </source>
</evidence>
<evidence type="ECO:0000256" key="6">
    <source>
        <dbReference type="ARBA" id="ARBA00023196"/>
    </source>
</evidence>
<dbReference type="Proteomes" id="UP000477651">
    <property type="component" value="Unassembled WGS sequence"/>
</dbReference>
<keyword evidence="2 8" id="KW-0813">Transport</keyword>
<evidence type="ECO:0000256" key="8">
    <source>
        <dbReference type="HAMAP-Rule" id="MF_01416"/>
    </source>
</evidence>
<comment type="function">
    <text evidence="8">This protein is part of the stalk that links CF(0) to CF(1). It either transmits conformational changes from CF(0) to CF(1) or is implicated in proton conduction.</text>
</comment>
<dbReference type="NCBIfam" id="TIGR01145">
    <property type="entry name" value="ATP_synt_delta"/>
    <property type="match status" value="1"/>
</dbReference>
<dbReference type="InterPro" id="IPR026015">
    <property type="entry name" value="ATP_synth_OSCP/delta_N_sf"/>
</dbReference>
<evidence type="ECO:0000256" key="5">
    <source>
        <dbReference type="ARBA" id="ARBA00023136"/>
    </source>
</evidence>
<comment type="subcellular location">
    <subcellularLocation>
        <location evidence="8">Cell membrane</location>
        <topology evidence="8">Peripheral membrane protein</topology>
    </subcellularLocation>
    <subcellularLocation>
        <location evidence="1">Membrane</location>
    </subcellularLocation>
</comment>
<dbReference type="Gene3D" id="1.10.520.20">
    <property type="entry name" value="N-terminal domain of the delta subunit of the F1F0-ATP synthase"/>
    <property type="match status" value="1"/>
</dbReference>
<dbReference type="GO" id="GO:0005886">
    <property type="term" value="C:plasma membrane"/>
    <property type="evidence" value="ECO:0007669"/>
    <property type="project" value="UniProtKB-SubCell"/>
</dbReference>
<proteinExistence type="inferred from homology"/>
<keyword evidence="6 8" id="KW-0139">CF(1)</keyword>
<sequence>MAELSTIARPYAEALYAAARDKNTVAQWSSVLSELAQISSNEDVREVMADPRLSKTQRKDLLLGLVKNTLPADASNFLDLLVENDRVITLPEIAEQFEDLKNRHEGSAIAKIVTAFELSETQVQELLTGLEKKFGVKLKPEITVDNSIIGGVRVTVGDQVLDTSVQAQLTRLRDTLATQ</sequence>
<dbReference type="SUPFAM" id="SSF47928">
    <property type="entry name" value="N-terminal domain of the delta subunit of the F1F0-ATP synthase"/>
    <property type="match status" value="1"/>
</dbReference>
<evidence type="ECO:0000313" key="9">
    <source>
        <dbReference type="EMBL" id="NEN76034.1"/>
    </source>
</evidence>
<dbReference type="PRINTS" id="PR00125">
    <property type="entry name" value="ATPASEDELTA"/>
</dbReference>
<dbReference type="EMBL" id="JAAGYR010000012">
    <property type="protein sequence ID" value="NEN76034.1"/>
    <property type="molecule type" value="Genomic_DNA"/>
</dbReference>
<organism evidence="9 10">
    <name type="scientific">Pelistega ratti</name>
    <dbReference type="NCBI Taxonomy" id="2652177"/>
    <lineage>
        <taxon>Bacteria</taxon>
        <taxon>Pseudomonadati</taxon>
        <taxon>Pseudomonadota</taxon>
        <taxon>Betaproteobacteria</taxon>
        <taxon>Burkholderiales</taxon>
        <taxon>Alcaligenaceae</taxon>
        <taxon>Pelistega</taxon>
    </lineage>
</organism>
<keyword evidence="8" id="KW-1003">Cell membrane</keyword>
<comment type="function">
    <text evidence="8">F(1)F(0) ATP synthase produces ATP from ADP in the presence of a proton or sodium gradient. F-type ATPases consist of two structural domains, F(1) containing the extramembraneous catalytic core and F(0) containing the membrane proton channel, linked together by a central stalk and a peripheral stalk. During catalysis, ATP synthesis in the catalytic domain of F(1) is coupled via a rotary mechanism of the central stalk subunits to proton translocation.</text>
</comment>
<keyword evidence="5 8" id="KW-0472">Membrane</keyword>
<dbReference type="PANTHER" id="PTHR11910">
    <property type="entry name" value="ATP SYNTHASE DELTA CHAIN"/>
    <property type="match status" value="1"/>
</dbReference>
<evidence type="ECO:0000256" key="1">
    <source>
        <dbReference type="ARBA" id="ARBA00004370"/>
    </source>
</evidence>